<evidence type="ECO:0000313" key="1">
    <source>
        <dbReference type="EMBL" id="GAA0374087.1"/>
    </source>
</evidence>
<dbReference type="Proteomes" id="UP001501757">
    <property type="component" value="Unassembled WGS sequence"/>
</dbReference>
<gene>
    <name evidence="1" type="ORF">GCM10009092_42890</name>
</gene>
<keyword evidence="2" id="KW-1185">Reference proteome</keyword>
<dbReference type="EMBL" id="BAAAEI010000031">
    <property type="protein sequence ID" value="GAA0374087.1"/>
    <property type="molecule type" value="Genomic_DNA"/>
</dbReference>
<evidence type="ECO:0008006" key="3">
    <source>
        <dbReference type="Google" id="ProtNLM"/>
    </source>
</evidence>
<sequence>MLMITLFVLVVMALLGFALTRILSASSDTIVTEVYGVRALQAAKSGLESQLVAVFPLGVAGSDPNGCASDTGYQPIQAAGLVNCSVRSLCQTQEYPIAGVRYYRFSAEGACEAGDAVVSRRLSIDARVSL</sequence>
<organism evidence="1 2">
    <name type="scientific">Bowmanella denitrificans</name>
    <dbReference type="NCBI Taxonomy" id="366582"/>
    <lineage>
        <taxon>Bacteria</taxon>
        <taxon>Pseudomonadati</taxon>
        <taxon>Pseudomonadota</taxon>
        <taxon>Gammaproteobacteria</taxon>
        <taxon>Alteromonadales</taxon>
        <taxon>Alteromonadaceae</taxon>
        <taxon>Bowmanella</taxon>
    </lineage>
</organism>
<evidence type="ECO:0000313" key="2">
    <source>
        <dbReference type="Proteomes" id="UP001501757"/>
    </source>
</evidence>
<protein>
    <recommendedName>
        <fullName evidence="3">MSHA biogenesis protein MshP</fullName>
    </recommendedName>
</protein>
<dbReference type="RefSeq" id="WP_343847446.1">
    <property type="nucleotide sequence ID" value="NZ_BAAAEI010000031.1"/>
</dbReference>
<proteinExistence type="predicted"/>
<name>A0ABP3HMG3_9ALTE</name>
<reference evidence="2" key="1">
    <citation type="journal article" date="2019" name="Int. J. Syst. Evol. Microbiol.">
        <title>The Global Catalogue of Microorganisms (GCM) 10K type strain sequencing project: providing services to taxonomists for standard genome sequencing and annotation.</title>
        <authorList>
            <consortium name="The Broad Institute Genomics Platform"/>
            <consortium name="The Broad Institute Genome Sequencing Center for Infectious Disease"/>
            <person name="Wu L."/>
            <person name="Ma J."/>
        </authorList>
    </citation>
    <scope>NUCLEOTIDE SEQUENCE [LARGE SCALE GENOMIC DNA]</scope>
    <source>
        <strain evidence="2">JCM 13378</strain>
    </source>
</reference>
<accession>A0ABP3HMG3</accession>
<comment type="caution">
    <text evidence="1">The sequence shown here is derived from an EMBL/GenBank/DDBJ whole genome shotgun (WGS) entry which is preliminary data.</text>
</comment>